<keyword evidence="4 6" id="KW-1133">Transmembrane helix</keyword>
<keyword evidence="5 6" id="KW-0472">Membrane</keyword>
<comment type="subcellular location">
    <subcellularLocation>
        <location evidence="1">Membrane</location>
        <topology evidence="1">Multi-pass membrane protein</topology>
    </subcellularLocation>
</comment>
<accession>A0ABS7YL56</accession>
<evidence type="ECO:0000256" key="1">
    <source>
        <dbReference type="ARBA" id="ARBA00004141"/>
    </source>
</evidence>
<proteinExistence type="inferred from homology"/>
<evidence type="ECO:0000256" key="3">
    <source>
        <dbReference type="ARBA" id="ARBA00022692"/>
    </source>
</evidence>
<dbReference type="RefSeq" id="WP_225250461.1">
    <property type="nucleotide sequence ID" value="NZ_JAIWIU010000058.1"/>
</dbReference>
<comment type="similarity">
    <text evidence="2">Belongs to the CbiQ family.</text>
</comment>
<feature type="transmembrane region" description="Helical" evidence="6">
    <location>
        <begin position="41"/>
        <end position="59"/>
    </location>
</feature>
<feature type="transmembrane region" description="Helical" evidence="6">
    <location>
        <begin position="17"/>
        <end position="35"/>
    </location>
</feature>
<dbReference type="EMBL" id="JAIWIU010000058">
    <property type="protein sequence ID" value="MCA2016425.1"/>
    <property type="molecule type" value="Genomic_DNA"/>
</dbReference>
<evidence type="ECO:0000256" key="5">
    <source>
        <dbReference type="ARBA" id="ARBA00023136"/>
    </source>
</evidence>
<gene>
    <name evidence="7" type="ORF">LDJ79_09905</name>
</gene>
<protein>
    <submittedName>
        <fullName evidence="7">Energy-coupling factor transporter transmembrane protein EcfT</fullName>
    </submittedName>
</protein>
<dbReference type="InterPro" id="IPR003339">
    <property type="entry name" value="ABC/ECF_trnsptr_transmembrane"/>
</dbReference>
<evidence type="ECO:0000256" key="2">
    <source>
        <dbReference type="ARBA" id="ARBA00008564"/>
    </source>
</evidence>
<reference evidence="8" key="1">
    <citation type="submission" date="2023-07" db="EMBL/GenBank/DDBJ databases">
        <title>Molecular identification of indigenous halophilic bacteria isolated from red sea cost, biodegradation of synthetic dyes and assessment of degraded metabolite toxicity.</title>
        <authorList>
            <person name="Chaieb K."/>
            <person name="Altayb H.N."/>
        </authorList>
    </citation>
    <scope>NUCLEOTIDE SEQUENCE [LARGE SCALE GENOMIC DNA]</scope>
    <source>
        <strain evidence="8">K20</strain>
    </source>
</reference>
<organism evidence="7 8">
    <name type="scientific">Vibrio tritonius</name>
    <dbReference type="NCBI Taxonomy" id="1435069"/>
    <lineage>
        <taxon>Bacteria</taxon>
        <taxon>Pseudomonadati</taxon>
        <taxon>Pseudomonadota</taxon>
        <taxon>Gammaproteobacteria</taxon>
        <taxon>Vibrionales</taxon>
        <taxon>Vibrionaceae</taxon>
        <taxon>Vibrio</taxon>
    </lineage>
</organism>
<evidence type="ECO:0000313" key="8">
    <source>
        <dbReference type="Proteomes" id="UP001199044"/>
    </source>
</evidence>
<keyword evidence="3 6" id="KW-0812">Transmembrane</keyword>
<evidence type="ECO:0000256" key="6">
    <source>
        <dbReference type="SAM" id="Phobius"/>
    </source>
</evidence>
<dbReference type="Proteomes" id="UP001199044">
    <property type="component" value="Unassembled WGS sequence"/>
</dbReference>
<dbReference type="CDD" id="cd16914">
    <property type="entry name" value="EcfT"/>
    <property type="match status" value="1"/>
</dbReference>
<dbReference type="Pfam" id="PF02361">
    <property type="entry name" value="CbiQ"/>
    <property type="match status" value="1"/>
</dbReference>
<feature type="transmembrane region" description="Helical" evidence="6">
    <location>
        <begin position="88"/>
        <end position="106"/>
    </location>
</feature>
<keyword evidence="8" id="KW-1185">Reference proteome</keyword>
<evidence type="ECO:0000256" key="4">
    <source>
        <dbReference type="ARBA" id="ARBA00022989"/>
    </source>
</evidence>
<name>A0ABS7YL56_9VIBR</name>
<sequence>MISLTSPIETRAHRWPAGLKLAALCFTTVGLFFVHQLPLQGVFLALVVVLYALPGKLFFCYGLRQISLLWPFIVLVGLWHGVTGEWEQGGIIVLRLLSTVALANLVTMTTRLSDMIDVVNWLTRPLKRLGLNTRALELSIALVIRMTPVLVGKGQSLSLAWRARSNRRSGWRIILPFTVLALDDADHVAEALRARGGLMNDDEQMD</sequence>
<evidence type="ECO:0000313" key="7">
    <source>
        <dbReference type="EMBL" id="MCA2016425.1"/>
    </source>
</evidence>
<comment type="caution">
    <text evidence="7">The sequence shown here is derived from an EMBL/GenBank/DDBJ whole genome shotgun (WGS) entry which is preliminary data.</text>
</comment>
<feature type="transmembrane region" description="Helical" evidence="6">
    <location>
        <begin position="66"/>
        <end position="82"/>
    </location>
</feature>